<name>A0A1A9Z1E3_GLOPL</name>
<dbReference type="PANTHER" id="PTHR43876">
    <property type="entry name" value="UBIQUINONE BIOSYNTHESIS MONOOXYGENASE COQ6, MITOCHONDRIAL"/>
    <property type="match status" value="1"/>
</dbReference>
<dbReference type="GO" id="GO:0008681">
    <property type="term" value="F:2-octaprenyl-6-methoxyphenol hydroxylase activity"/>
    <property type="evidence" value="ECO:0007669"/>
    <property type="project" value="TreeGrafter"/>
</dbReference>
<keyword evidence="2" id="KW-1185">Reference proteome</keyword>
<dbReference type="Proteomes" id="UP000092445">
    <property type="component" value="Unassembled WGS sequence"/>
</dbReference>
<dbReference type="PANTHER" id="PTHR43876:SF8">
    <property type="entry name" value="2-OCTAPRENYL-6-METHOXYPHENOL HYDROXYLASE"/>
    <property type="match status" value="1"/>
</dbReference>
<dbReference type="EnsemblMetazoa" id="GPAI000812-RA">
    <property type="protein sequence ID" value="GPAI000812-PA"/>
    <property type="gene ID" value="GPAI000812"/>
</dbReference>
<organism evidence="1 2">
    <name type="scientific">Glossina pallidipes</name>
    <name type="common">Tsetse fly</name>
    <dbReference type="NCBI Taxonomy" id="7398"/>
    <lineage>
        <taxon>Eukaryota</taxon>
        <taxon>Metazoa</taxon>
        <taxon>Ecdysozoa</taxon>
        <taxon>Arthropoda</taxon>
        <taxon>Hexapoda</taxon>
        <taxon>Insecta</taxon>
        <taxon>Pterygota</taxon>
        <taxon>Neoptera</taxon>
        <taxon>Endopterygota</taxon>
        <taxon>Diptera</taxon>
        <taxon>Brachycera</taxon>
        <taxon>Muscomorpha</taxon>
        <taxon>Hippoboscoidea</taxon>
        <taxon>Glossinidae</taxon>
        <taxon>Glossina</taxon>
    </lineage>
</organism>
<protein>
    <recommendedName>
        <fullName evidence="3">FAD-binding domain-containing protein</fullName>
    </recommendedName>
</protein>
<evidence type="ECO:0000313" key="1">
    <source>
        <dbReference type="EnsemblMetazoa" id="GPAI000812-PA"/>
    </source>
</evidence>
<reference evidence="2" key="1">
    <citation type="submission" date="2014-03" db="EMBL/GenBank/DDBJ databases">
        <authorList>
            <person name="Aksoy S."/>
            <person name="Warren W."/>
            <person name="Wilson R.K."/>
        </authorList>
    </citation>
    <scope>NUCLEOTIDE SEQUENCE [LARGE SCALE GENOMIC DNA]</scope>
    <source>
        <strain evidence="2">IAEA</strain>
    </source>
</reference>
<sequence length="134" mass="15244">MANKFNITYKQYSYKAIAMSSKINTTVFHNNCAFEKFLSSGSLAFLPLQFDISAVIWCFPENQFSIIRSWNQKQLSQEIQSIFGSNLGSLHFFENQQYTKLNLKIANQHISHRLVLIGNSAQTIHPIAGQGLNL</sequence>
<dbReference type="InterPro" id="IPR051205">
    <property type="entry name" value="UbiH/COQ6_monooxygenase"/>
</dbReference>
<evidence type="ECO:0008006" key="3">
    <source>
        <dbReference type="Google" id="ProtNLM"/>
    </source>
</evidence>
<dbReference type="Gene3D" id="3.30.9.10">
    <property type="entry name" value="D-Amino Acid Oxidase, subunit A, domain 2"/>
    <property type="match status" value="1"/>
</dbReference>
<reference evidence="1" key="2">
    <citation type="submission" date="2020-05" db="UniProtKB">
        <authorList>
            <consortium name="EnsemblMetazoa"/>
        </authorList>
    </citation>
    <scope>IDENTIFICATION</scope>
    <source>
        <strain evidence="1">IAEA</strain>
    </source>
</reference>
<evidence type="ECO:0000313" key="2">
    <source>
        <dbReference type="Proteomes" id="UP000092445"/>
    </source>
</evidence>
<dbReference type="STRING" id="7398.A0A1A9Z1E3"/>
<proteinExistence type="predicted"/>
<dbReference type="AlphaFoldDB" id="A0A1A9Z1E3"/>
<dbReference type="InterPro" id="IPR036188">
    <property type="entry name" value="FAD/NAD-bd_sf"/>
</dbReference>
<accession>A0A1A9Z1E3</accession>
<dbReference type="VEuPathDB" id="VectorBase:GPAI000812"/>
<dbReference type="SUPFAM" id="SSF51905">
    <property type="entry name" value="FAD/NAD(P)-binding domain"/>
    <property type="match status" value="1"/>
</dbReference>